<accession>A0A448WUT2</accession>
<gene>
    <name evidence="2" type="ORF">PXEA_LOCUS14224</name>
</gene>
<dbReference type="EMBL" id="CAAALY010047992">
    <property type="protein sequence ID" value="VEL20784.1"/>
    <property type="molecule type" value="Genomic_DNA"/>
</dbReference>
<organism evidence="2 3">
    <name type="scientific">Protopolystoma xenopodis</name>
    <dbReference type="NCBI Taxonomy" id="117903"/>
    <lineage>
        <taxon>Eukaryota</taxon>
        <taxon>Metazoa</taxon>
        <taxon>Spiralia</taxon>
        <taxon>Lophotrochozoa</taxon>
        <taxon>Platyhelminthes</taxon>
        <taxon>Monogenea</taxon>
        <taxon>Polyopisthocotylea</taxon>
        <taxon>Polystomatidea</taxon>
        <taxon>Polystomatidae</taxon>
        <taxon>Protopolystoma</taxon>
    </lineage>
</organism>
<reference evidence="2" key="1">
    <citation type="submission" date="2018-11" db="EMBL/GenBank/DDBJ databases">
        <authorList>
            <consortium name="Pathogen Informatics"/>
        </authorList>
    </citation>
    <scope>NUCLEOTIDE SEQUENCE</scope>
</reference>
<evidence type="ECO:0000256" key="1">
    <source>
        <dbReference type="SAM" id="MobiDB-lite"/>
    </source>
</evidence>
<sequence>MADGASALKSLSTRSHLDMPFINTYRVRAFRFTILMDETENGRISKPNRKITPEKGMIDSLEADKGQLGGPKSLGMKTSVWSGDGEAMEQQNIICM</sequence>
<evidence type="ECO:0000313" key="2">
    <source>
        <dbReference type="EMBL" id="VEL20784.1"/>
    </source>
</evidence>
<proteinExistence type="predicted"/>
<dbReference type="Proteomes" id="UP000784294">
    <property type="component" value="Unassembled WGS sequence"/>
</dbReference>
<comment type="caution">
    <text evidence="2">The sequence shown here is derived from an EMBL/GenBank/DDBJ whole genome shotgun (WGS) entry which is preliminary data.</text>
</comment>
<evidence type="ECO:0000313" key="3">
    <source>
        <dbReference type="Proteomes" id="UP000784294"/>
    </source>
</evidence>
<feature type="region of interest" description="Disordered" evidence="1">
    <location>
        <begin position="62"/>
        <end position="82"/>
    </location>
</feature>
<dbReference type="AlphaFoldDB" id="A0A448WUT2"/>
<keyword evidence="3" id="KW-1185">Reference proteome</keyword>
<name>A0A448WUT2_9PLAT</name>
<protein>
    <submittedName>
        <fullName evidence="2">Uncharacterized protein</fullName>
    </submittedName>
</protein>